<dbReference type="Proteomes" id="UP000276133">
    <property type="component" value="Unassembled WGS sequence"/>
</dbReference>
<evidence type="ECO:0000313" key="2">
    <source>
        <dbReference type="Proteomes" id="UP000276133"/>
    </source>
</evidence>
<sequence length="64" mass="7320">MILNYLFTKKVASYLTKIFIILQILRSLIFANCKQSSTKKSTSTNKYGFAANLKAFKTKQSHKV</sequence>
<protein>
    <submittedName>
        <fullName evidence="1">Uncharacterized protein</fullName>
    </submittedName>
</protein>
<dbReference type="AlphaFoldDB" id="A0A3M7RC26"/>
<gene>
    <name evidence="1" type="ORF">BpHYR1_032102</name>
</gene>
<keyword evidence="2" id="KW-1185">Reference proteome</keyword>
<organism evidence="1 2">
    <name type="scientific">Brachionus plicatilis</name>
    <name type="common">Marine rotifer</name>
    <name type="synonym">Brachionus muelleri</name>
    <dbReference type="NCBI Taxonomy" id="10195"/>
    <lineage>
        <taxon>Eukaryota</taxon>
        <taxon>Metazoa</taxon>
        <taxon>Spiralia</taxon>
        <taxon>Gnathifera</taxon>
        <taxon>Rotifera</taxon>
        <taxon>Eurotatoria</taxon>
        <taxon>Monogononta</taxon>
        <taxon>Pseudotrocha</taxon>
        <taxon>Ploima</taxon>
        <taxon>Brachionidae</taxon>
        <taxon>Brachionus</taxon>
    </lineage>
</organism>
<evidence type="ECO:0000313" key="1">
    <source>
        <dbReference type="EMBL" id="RNA21116.1"/>
    </source>
</evidence>
<comment type="caution">
    <text evidence="1">The sequence shown here is derived from an EMBL/GenBank/DDBJ whole genome shotgun (WGS) entry which is preliminary data.</text>
</comment>
<accession>A0A3M7RC26</accession>
<reference evidence="1 2" key="1">
    <citation type="journal article" date="2018" name="Sci. Rep.">
        <title>Genomic signatures of local adaptation to the degree of environmental predictability in rotifers.</title>
        <authorList>
            <person name="Franch-Gras L."/>
            <person name="Hahn C."/>
            <person name="Garcia-Roger E.M."/>
            <person name="Carmona M.J."/>
            <person name="Serra M."/>
            <person name="Gomez A."/>
        </authorList>
    </citation>
    <scope>NUCLEOTIDE SEQUENCE [LARGE SCALE GENOMIC DNA]</scope>
    <source>
        <strain evidence="1">HYR1</strain>
    </source>
</reference>
<dbReference type="EMBL" id="REGN01003727">
    <property type="protein sequence ID" value="RNA21116.1"/>
    <property type="molecule type" value="Genomic_DNA"/>
</dbReference>
<name>A0A3M7RC26_BRAPC</name>
<proteinExistence type="predicted"/>